<comment type="subcellular location">
    <subcellularLocation>
        <location evidence="1">Membrane</location>
        <topology evidence="1">Multi-pass membrane protein</topology>
    </subcellularLocation>
</comment>
<evidence type="ECO:0000313" key="8">
    <source>
        <dbReference type="Proteomes" id="UP000545761"/>
    </source>
</evidence>
<feature type="transmembrane region" description="Helical" evidence="5">
    <location>
        <begin position="264"/>
        <end position="280"/>
    </location>
</feature>
<feature type="transmembrane region" description="Helical" evidence="5">
    <location>
        <begin position="73"/>
        <end position="92"/>
    </location>
</feature>
<feature type="transmembrane region" description="Helical" evidence="5">
    <location>
        <begin position="376"/>
        <end position="399"/>
    </location>
</feature>
<evidence type="ECO:0000256" key="3">
    <source>
        <dbReference type="ARBA" id="ARBA00022989"/>
    </source>
</evidence>
<protein>
    <submittedName>
        <fullName evidence="7">O-antigen ligase family protein</fullName>
    </submittedName>
</protein>
<feature type="transmembrane region" description="Helical" evidence="5">
    <location>
        <begin position="162"/>
        <end position="181"/>
    </location>
</feature>
<evidence type="ECO:0000313" key="7">
    <source>
        <dbReference type="EMBL" id="MBA2945198.1"/>
    </source>
</evidence>
<accession>A0A7W0I7I6</accession>
<evidence type="ECO:0000256" key="5">
    <source>
        <dbReference type="SAM" id="Phobius"/>
    </source>
</evidence>
<name>A0A7W0I7I6_9ACTN</name>
<dbReference type="RefSeq" id="WP_181656132.1">
    <property type="nucleotide sequence ID" value="NZ_JACEHE010000002.1"/>
</dbReference>
<sequence length="484" mass="51176">MHFVSNFRTTTVQHLAVALEAAPILAAQLALAALTLWIFARHSSTGIALLLAAQVWTTAARGQVPALDLGFNAYPVDLVAACAFLVACARLLRHGLPARAGVLLILGMIGLTAWSVVRGISVGGLLAAAHDSRVYFLQVFAFVLYVATAPLSAAAGRAVSRAWLAAAATYGLLSLAGWAGTGLHSASTAITFAGGTIDARPVSANAALILLQGAVLLLCPLASKPSAHGAAHNEKSSARRHHPVRIAMALLLLVFVILLQHRTVWAAAAAVAVMYWGLRPSQAGKRIIVAVAGGLVSCLTAVCFAVGAFGSVGSTLAATFAEAQQTHSTFTWRMLGWQDLLSASRSWVEWLLGAPFSSGYARTVEGGLTTVSPHNYYVHIVLRLGLVGLVLLLAMYALAWRRLPRSSPASLGLRLLIVSQLVFCVGYSLFPEQGLLLGLCLWRVRACMADRDPEKTLADMPTPSVDQGLREQRNRVIFRSGAAV</sequence>
<feature type="transmembrane region" description="Helical" evidence="5">
    <location>
        <begin position="15"/>
        <end position="40"/>
    </location>
</feature>
<proteinExistence type="predicted"/>
<feature type="transmembrane region" description="Helical" evidence="5">
    <location>
        <begin position="287"/>
        <end position="309"/>
    </location>
</feature>
<feature type="transmembrane region" description="Helical" evidence="5">
    <location>
        <begin position="104"/>
        <end position="129"/>
    </location>
</feature>
<dbReference type="EMBL" id="JACEHE010000002">
    <property type="protein sequence ID" value="MBA2945198.1"/>
    <property type="molecule type" value="Genomic_DNA"/>
</dbReference>
<evidence type="ECO:0000256" key="1">
    <source>
        <dbReference type="ARBA" id="ARBA00004141"/>
    </source>
</evidence>
<keyword evidence="7" id="KW-0436">Ligase</keyword>
<feature type="transmembrane region" description="Helical" evidence="5">
    <location>
        <begin position="201"/>
        <end position="221"/>
    </location>
</feature>
<keyword evidence="4 5" id="KW-0472">Membrane</keyword>
<dbReference type="GO" id="GO:0016020">
    <property type="term" value="C:membrane"/>
    <property type="evidence" value="ECO:0007669"/>
    <property type="project" value="UniProtKB-SubCell"/>
</dbReference>
<dbReference type="Proteomes" id="UP000545761">
    <property type="component" value="Unassembled WGS sequence"/>
</dbReference>
<feature type="transmembrane region" description="Helical" evidence="5">
    <location>
        <begin position="242"/>
        <end position="258"/>
    </location>
</feature>
<dbReference type="AlphaFoldDB" id="A0A7W0I7I6"/>
<dbReference type="Pfam" id="PF04932">
    <property type="entry name" value="Wzy_C"/>
    <property type="match status" value="1"/>
</dbReference>
<keyword evidence="2 5" id="KW-0812">Transmembrane</keyword>
<comment type="caution">
    <text evidence="7">The sequence shown here is derived from an EMBL/GenBank/DDBJ whole genome shotgun (WGS) entry which is preliminary data.</text>
</comment>
<evidence type="ECO:0000256" key="4">
    <source>
        <dbReference type="ARBA" id="ARBA00023136"/>
    </source>
</evidence>
<organism evidence="7 8">
    <name type="scientific">Streptomyces himalayensis subsp. himalayensis</name>
    <dbReference type="NCBI Taxonomy" id="2756131"/>
    <lineage>
        <taxon>Bacteria</taxon>
        <taxon>Bacillati</taxon>
        <taxon>Actinomycetota</taxon>
        <taxon>Actinomycetes</taxon>
        <taxon>Kitasatosporales</taxon>
        <taxon>Streptomycetaceae</taxon>
        <taxon>Streptomyces</taxon>
        <taxon>Streptomyces himalayensis</taxon>
    </lineage>
</organism>
<evidence type="ECO:0000256" key="2">
    <source>
        <dbReference type="ARBA" id="ARBA00022692"/>
    </source>
</evidence>
<dbReference type="GO" id="GO:0016874">
    <property type="term" value="F:ligase activity"/>
    <property type="evidence" value="ECO:0007669"/>
    <property type="project" value="UniProtKB-KW"/>
</dbReference>
<feature type="domain" description="O-antigen ligase-related" evidence="6">
    <location>
        <begin position="248"/>
        <end position="393"/>
    </location>
</feature>
<gene>
    <name evidence="7" type="ORF">H1D24_04995</name>
</gene>
<feature type="transmembrane region" description="Helical" evidence="5">
    <location>
        <begin position="135"/>
        <end position="155"/>
    </location>
</feature>
<feature type="transmembrane region" description="Helical" evidence="5">
    <location>
        <begin position="411"/>
        <end position="430"/>
    </location>
</feature>
<keyword evidence="3 5" id="KW-1133">Transmembrane helix</keyword>
<evidence type="ECO:0000259" key="6">
    <source>
        <dbReference type="Pfam" id="PF04932"/>
    </source>
</evidence>
<dbReference type="InterPro" id="IPR007016">
    <property type="entry name" value="O-antigen_ligase-rel_domated"/>
</dbReference>
<reference evidence="7 8" key="1">
    <citation type="submission" date="2020-07" db="EMBL/GenBank/DDBJ databases">
        <title>Streptomyces isolated from Indian soil.</title>
        <authorList>
            <person name="Mandal S."/>
            <person name="Maiti P.K."/>
        </authorList>
    </citation>
    <scope>NUCLEOTIDE SEQUENCE [LARGE SCALE GENOMIC DNA]</scope>
    <source>
        <strain evidence="7 8">PSKA28</strain>
    </source>
</reference>